<accession>A0AAD5J0N8</accession>
<dbReference type="Proteomes" id="UP001064489">
    <property type="component" value="Chromosome 4"/>
</dbReference>
<proteinExistence type="predicted"/>
<evidence type="ECO:0000313" key="2">
    <source>
        <dbReference type="Proteomes" id="UP001064489"/>
    </source>
</evidence>
<protein>
    <recommendedName>
        <fullName evidence="3">Non-haem dioxygenase N-terminal domain-containing protein</fullName>
    </recommendedName>
</protein>
<dbReference type="Gene3D" id="2.60.120.330">
    <property type="entry name" value="B-lactam Antibiotic, Isopenicillin N Synthase, Chain"/>
    <property type="match status" value="2"/>
</dbReference>
<reference evidence="1" key="2">
    <citation type="submission" date="2023-02" db="EMBL/GenBank/DDBJ databases">
        <authorList>
            <person name="Swenson N.G."/>
            <person name="Wegrzyn J.L."/>
            <person name="Mcevoy S.L."/>
        </authorList>
    </citation>
    <scope>NUCLEOTIDE SEQUENCE</scope>
    <source>
        <strain evidence="1">91603</strain>
        <tissue evidence="1">Leaf</tissue>
    </source>
</reference>
<comment type="caution">
    <text evidence="1">The sequence shown here is derived from an EMBL/GenBank/DDBJ whole genome shotgun (WGS) entry which is preliminary data.</text>
</comment>
<dbReference type="InterPro" id="IPR027443">
    <property type="entry name" value="IPNS-like_sf"/>
</dbReference>
<reference evidence="1" key="1">
    <citation type="journal article" date="2022" name="Plant J.">
        <title>Strategies of tolerance reflected in two North American maple genomes.</title>
        <authorList>
            <person name="McEvoy S.L."/>
            <person name="Sezen U.U."/>
            <person name="Trouern-Trend A."/>
            <person name="McMahon S.M."/>
            <person name="Schaberg P.G."/>
            <person name="Yang J."/>
            <person name="Wegrzyn J.L."/>
            <person name="Swenson N.G."/>
        </authorList>
    </citation>
    <scope>NUCLEOTIDE SEQUENCE</scope>
    <source>
        <strain evidence="1">91603</strain>
    </source>
</reference>
<organism evidence="1 2">
    <name type="scientific">Acer negundo</name>
    <name type="common">Box elder</name>
    <dbReference type="NCBI Taxonomy" id="4023"/>
    <lineage>
        <taxon>Eukaryota</taxon>
        <taxon>Viridiplantae</taxon>
        <taxon>Streptophyta</taxon>
        <taxon>Embryophyta</taxon>
        <taxon>Tracheophyta</taxon>
        <taxon>Spermatophyta</taxon>
        <taxon>Magnoliopsida</taxon>
        <taxon>eudicotyledons</taxon>
        <taxon>Gunneridae</taxon>
        <taxon>Pentapetalae</taxon>
        <taxon>rosids</taxon>
        <taxon>malvids</taxon>
        <taxon>Sapindales</taxon>
        <taxon>Sapindaceae</taxon>
        <taxon>Hippocastanoideae</taxon>
        <taxon>Acereae</taxon>
        <taxon>Acer</taxon>
    </lineage>
</organism>
<gene>
    <name evidence="1" type="ORF">LWI28_015050</name>
</gene>
<dbReference type="SUPFAM" id="SSF51197">
    <property type="entry name" value="Clavaminate synthase-like"/>
    <property type="match status" value="2"/>
</dbReference>
<evidence type="ECO:0000313" key="1">
    <source>
        <dbReference type="EMBL" id="KAI9181442.1"/>
    </source>
</evidence>
<dbReference type="PANTHER" id="PTHR47990">
    <property type="entry name" value="2-OXOGLUTARATE (2OG) AND FE(II)-DEPENDENT OXYGENASE SUPERFAMILY PROTEIN-RELATED"/>
    <property type="match status" value="1"/>
</dbReference>
<name>A0AAD5J0N8_ACENE</name>
<evidence type="ECO:0008006" key="3">
    <source>
        <dbReference type="Google" id="ProtNLM"/>
    </source>
</evidence>
<dbReference type="EMBL" id="JAJSOW010000101">
    <property type="protein sequence ID" value="KAI9181442.1"/>
    <property type="molecule type" value="Genomic_DNA"/>
</dbReference>
<sequence>MEGLVSSLFDVRSLPETYVLPPEIRPGELSFRPDESNNIPVLDLGGHDRNEIIKQIMKASQEFGFFQIVSNDKLNGAEHRVVTNSSDARTTVSFFIYPSSESIIEPAKALVSASSDHPPLYRALKFKDFHVNFLSKSADAEAVHDFVSSKNI</sequence>
<dbReference type="AlphaFoldDB" id="A0AAD5J0N8"/>
<keyword evidence="2" id="KW-1185">Reference proteome</keyword>
<dbReference type="InterPro" id="IPR050231">
    <property type="entry name" value="Iron_ascorbate_oxido_reductase"/>
</dbReference>